<gene>
    <name evidence="2" type="ORF">SAMN04489727_2503</name>
</gene>
<protein>
    <recommendedName>
        <fullName evidence="4">Dehydratase</fullName>
    </recommendedName>
</protein>
<dbReference type="AlphaFoldDB" id="A0A1H4PM77"/>
<reference evidence="3" key="1">
    <citation type="submission" date="2016-10" db="EMBL/GenBank/DDBJ databases">
        <authorList>
            <person name="Varghese N."/>
            <person name="Submissions S."/>
        </authorList>
    </citation>
    <scope>NUCLEOTIDE SEQUENCE [LARGE SCALE GENOMIC DNA]</scope>
    <source>
        <strain evidence="3">DSM 44544</strain>
    </source>
</reference>
<evidence type="ECO:0000313" key="3">
    <source>
        <dbReference type="Proteomes" id="UP000199622"/>
    </source>
</evidence>
<organism evidence="2 3">
    <name type="scientific">Amycolatopsis tolypomycina</name>
    <dbReference type="NCBI Taxonomy" id="208445"/>
    <lineage>
        <taxon>Bacteria</taxon>
        <taxon>Bacillati</taxon>
        <taxon>Actinomycetota</taxon>
        <taxon>Actinomycetes</taxon>
        <taxon>Pseudonocardiales</taxon>
        <taxon>Pseudonocardiaceae</taxon>
        <taxon>Amycolatopsis</taxon>
    </lineage>
</organism>
<dbReference type="EMBL" id="FNSO01000004">
    <property type="protein sequence ID" value="SEC08546.1"/>
    <property type="molecule type" value="Genomic_DNA"/>
</dbReference>
<dbReference type="Proteomes" id="UP000199622">
    <property type="component" value="Unassembled WGS sequence"/>
</dbReference>
<feature type="signal peptide" evidence="1">
    <location>
        <begin position="1"/>
        <end position="31"/>
    </location>
</feature>
<feature type="chain" id="PRO_5011691076" description="Dehydratase" evidence="1">
    <location>
        <begin position="32"/>
        <end position="215"/>
    </location>
</feature>
<sequence>MSVATQLKRLAVLTSAAAVVLGGVAVTPASADVIEIPVSYNVAGTTTVKKTGSTMKLGPGTLQGNLIIDDQTGSVGLSANLTLPPSQADFSLVSGLFRVKAKVSVVPLGPATGTIADGTLTTHAKANMEISDIYFGILSAPTIPLPTLPGACRTKTPVELNLVAPNIDITSPTISLSSTYTIPEFNNCFIADLALGALVSGPGNTISLDLTAPQS</sequence>
<dbReference type="STRING" id="208445.SAMN04489727_2503"/>
<dbReference type="OrthoDB" id="4863392at2"/>
<evidence type="ECO:0000313" key="2">
    <source>
        <dbReference type="EMBL" id="SEC08546.1"/>
    </source>
</evidence>
<name>A0A1H4PM77_9PSEU</name>
<accession>A0A1H4PM77</accession>
<keyword evidence="3" id="KW-1185">Reference proteome</keyword>
<evidence type="ECO:0008006" key="4">
    <source>
        <dbReference type="Google" id="ProtNLM"/>
    </source>
</evidence>
<dbReference type="RefSeq" id="WP_091306400.1">
    <property type="nucleotide sequence ID" value="NZ_FNSO01000004.1"/>
</dbReference>
<proteinExistence type="predicted"/>
<evidence type="ECO:0000256" key="1">
    <source>
        <dbReference type="SAM" id="SignalP"/>
    </source>
</evidence>
<keyword evidence="1" id="KW-0732">Signal</keyword>